<keyword evidence="3" id="KW-0133">Cell shape</keyword>
<dbReference type="Gene3D" id="2.60.200.20">
    <property type="match status" value="1"/>
</dbReference>
<dbReference type="PANTHER" id="PTHR30474">
    <property type="entry name" value="CELL CYCLE PROTEIN"/>
    <property type="match status" value="1"/>
</dbReference>
<organism evidence="10 11">
    <name type="scientific">Candidatus Allocopromorpha excrementipullorum</name>
    <dbReference type="NCBI Taxonomy" id="2840743"/>
    <lineage>
        <taxon>Bacteria</taxon>
        <taxon>Bacillati</taxon>
        <taxon>Bacillota</taxon>
        <taxon>Clostridia</taxon>
        <taxon>Eubacteriales</taxon>
        <taxon>Eubacteriaceae</taxon>
        <taxon>Eubacteriaceae incertae sedis</taxon>
        <taxon>Candidatus Allocopromorpha</taxon>
    </lineage>
</organism>
<name>A0A9D1SV87_9FIRM</name>
<keyword evidence="6" id="KW-0694">RNA-binding</keyword>
<dbReference type="CDD" id="cd00060">
    <property type="entry name" value="FHA"/>
    <property type="match status" value="1"/>
</dbReference>
<feature type="transmembrane region" description="Helical" evidence="8">
    <location>
        <begin position="525"/>
        <end position="546"/>
    </location>
</feature>
<protein>
    <submittedName>
        <fullName evidence="10">FtsW/RodA/SpoVE family cell cycle protein</fullName>
    </submittedName>
</protein>
<dbReference type="InterPro" id="IPR008984">
    <property type="entry name" value="SMAD_FHA_dom_sf"/>
</dbReference>
<gene>
    <name evidence="10" type="ORF">IAD25_07135</name>
</gene>
<feature type="compositionally biased region" description="Basic and acidic residues" evidence="7">
    <location>
        <begin position="613"/>
        <end position="622"/>
    </location>
</feature>
<dbReference type="GO" id="GO:0051301">
    <property type="term" value="P:cell division"/>
    <property type="evidence" value="ECO:0007669"/>
    <property type="project" value="InterPro"/>
</dbReference>
<reference evidence="10" key="1">
    <citation type="submission" date="2020-10" db="EMBL/GenBank/DDBJ databases">
        <authorList>
            <person name="Gilroy R."/>
        </authorList>
    </citation>
    <scope>NUCLEOTIDE SEQUENCE</scope>
    <source>
        <strain evidence="10">ChiSjej4B22-8349</strain>
    </source>
</reference>
<evidence type="ECO:0000256" key="1">
    <source>
        <dbReference type="ARBA" id="ARBA00004141"/>
    </source>
</evidence>
<evidence type="ECO:0000256" key="8">
    <source>
        <dbReference type="SAM" id="Phobius"/>
    </source>
</evidence>
<dbReference type="AlphaFoldDB" id="A0A9D1SV87"/>
<dbReference type="Pfam" id="PF01098">
    <property type="entry name" value="FTSW_RODA_SPOVE"/>
    <property type="match status" value="1"/>
</dbReference>
<evidence type="ECO:0000256" key="5">
    <source>
        <dbReference type="ARBA" id="ARBA00023136"/>
    </source>
</evidence>
<dbReference type="GO" id="GO:0003723">
    <property type="term" value="F:RNA binding"/>
    <property type="evidence" value="ECO:0007669"/>
    <property type="project" value="UniProtKB-KW"/>
</dbReference>
<feature type="transmembrane region" description="Helical" evidence="8">
    <location>
        <begin position="492"/>
        <end position="513"/>
    </location>
</feature>
<proteinExistence type="predicted"/>
<evidence type="ECO:0000256" key="7">
    <source>
        <dbReference type="SAM" id="MobiDB-lite"/>
    </source>
</evidence>
<keyword evidence="2 8" id="KW-0812">Transmembrane</keyword>
<feature type="domain" description="FHA" evidence="9">
    <location>
        <begin position="66"/>
        <end position="116"/>
    </location>
</feature>
<comment type="caution">
    <text evidence="10">The sequence shown here is derived from an EMBL/GenBank/DDBJ whole genome shotgun (WGS) entry which is preliminary data.</text>
</comment>
<keyword evidence="5 8" id="KW-0472">Membrane</keyword>
<dbReference type="SMART" id="SM00240">
    <property type="entry name" value="FHA"/>
    <property type="match status" value="1"/>
</dbReference>
<comment type="subcellular location">
    <subcellularLocation>
        <location evidence="1">Membrane</location>
        <topology evidence="1">Multi-pass membrane protein</topology>
    </subcellularLocation>
</comment>
<feature type="transmembrane region" description="Helical" evidence="8">
    <location>
        <begin position="379"/>
        <end position="396"/>
    </location>
</feature>
<evidence type="ECO:0000256" key="4">
    <source>
        <dbReference type="ARBA" id="ARBA00022989"/>
    </source>
</evidence>
<dbReference type="Proteomes" id="UP000824130">
    <property type="component" value="Unassembled WGS sequence"/>
</dbReference>
<feature type="transmembrane region" description="Helical" evidence="8">
    <location>
        <begin position="244"/>
        <end position="263"/>
    </location>
</feature>
<dbReference type="GO" id="GO:0032153">
    <property type="term" value="C:cell division site"/>
    <property type="evidence" value="ECO:0007669"/>
    <property type="project" value="TreeGrafter"/>
</dbReference>
<dbReference type="GO" id="GO:0015648">
    <property type="term" value="F:lipid-linked peptidoglycan transporter activity"/>
    <property type="evidence" value="ECO:0007669"/>
    <property type="project" value="TreeGrafter"/>
</dbReference>
<feature type="transmembrane region" description="Helical" evidence="8">
    <location>
        <begin position="221"/>
        <end position="238"/>
    </location>
</feature>
<dbReference type="PROSITE" id="PS50889">
    <property type="entry name" value="S4"/>
    <property type="match status" value="1"/>
</dbReference>
<dbReference type="Pfam" id="PF00498">
    <property type="entry name" value="FHA"/>
    <property type="match status" value="1"/>
</dbReference>
<sequence>MDLLNTVLEYTGIYFTTGVRWVFLVLAIFILARQIRSLLQARNPSEIWAYLGCPDGTNVPLTHWENLIGRGRGCDVIINLTSVSRSHATLIRDSAGVWKYNDLNSKNGSRINGRPVKEATVLKGGDVLTIGGSDFTLYPVSLQERMANIEKRKRKTRPVSPWPSLAALTLFQLLTVIQFRISLGEDFPANLPIAFALLCALMWFYVIFMRTMRRVGFEMEIIAFFLSTLSLAVTASAYPSTVFKQAVCVVLGLALFFGLCWFLRDLNRAKRIIYALMGASVLLLLINLLLGTVRYGAQNWVEIGGFSFQPSELVKIVFVYVGAATLDELQQRKNLTIFMGFSVFCLGCLAIMGDFGTAMIFFVTFLVISFLRSGDFSKLALIIGAAGLMGLMVLRFRPYIGARFETWGHVWDDPTGGGFQQVQTMTAAASGGLPGLGAGEGNLSDVAAASTDLVFGLLSEEWGLIIAILAVLCIITLGVFAVRAIIAGRSTYYSIAACAATSMFIFQAILNVFGSVDLLPLTGVTFPFVSSGGTSMIASWGLLAFLKAADTRQNASFAIRLDKKGEFEPELEGGGPEDPEEIFRAIPARPEAGAGGKRPARRPGRRAPSGRNRTADETRRFDNTTVVSKPRNEKKKIQYKDFSDEEFFESFERDSRGVTGAGKKTKTTGKRTGNGPNSSNSTGGRTTSPNSSSEDKPLTLEDIFGGDDK</sequence>
<evidence type="ECO:0000256" key="2">
    <source>
        <dbReference type="ARBA" id="ARBA00022692"/>
    </source>
</evidence>
<accession>A0A9D1SV87</accession>
<evidence type="ECO:0000256" key="3">
    <source>
        <dbReference type="ARBA" id="ARBA00022960"/>
    </source>
</evidence>
<evidence type="ECO:0000313" key="10">
    <source>
        <dbReference type="EMBL" id="HIU96459.1"/>
    </source>
</evidence>
<reference evidence="10" key="2">
    <citation type="journal article" date="2021" name="PeerJ">
        <title>Extensive microbial diversity within the chicken gut microbiome revealed by metagenomics and culture.</title>
        <authorList>
            <person name="Gilroy R."/>
            <person name="Ravi A."/>
            <person name="Getino M."/>
            <person name="Pursley I."/>
            <person name="Horton D.L."/>
            <person name="Alikhan N.F."/>
            <person name="Baker D."/>
            <person name="Gharbi K."/>
            <person name="Hall N."/>
            <person name="Watson M."/>
            <person name="Adriaenssens E.M."/>
            <person name="Foster-Nyarko E."/>
            <person name="Jarju S."/>
            <person name="Secka A."/>
            <person name="Antonio M."/>
            <person name="Oren A."/>
            <person name="Chaudhuri R.R."/>
            <person name="La Ragione R."/>
            <person name="Hildebrand F."/>
            <person name="Pallen M.J."/>
        </authorList>
    </citation>
    <scope>NUCLEOTIDE SEQUENCE</scope>
    <source>
        <strain evidence="10">ChiSjej4B22-8349</strain>
    </source>
</reference>
<dbReference type="GO" id="GO:0008360">
    <property type="term" value="P:regulation of cell shape"/>
    <property type="evidence" value="ECO:0007669"/>
    <property type="project" value="UniProtKB-KW"/>
</dbReference>
<dbReference type="PANTHER" id="PTHR30474:SF3">
    <property type="entry name" value="PEPTIDOGLYCAN GLYCOSYLTRANSFERASE RODA"/>
    <property type="match status" value="1"/>
</dbReference>
<dbReference type="InterPro" id="IPR000253">
    <property type="entry name" value="FHA_dom"/>
</dbReference>
<feature type="compositionally biased region" description="Low complexity" evidence="7">
    <location>
        <begin position="670"/>
        <end position="692"/>
    </location>
</feature>
<dbReference type="GO" id="GO:0005886">
    <property type="term" value="C:plasma membrane"/>
    <property type="evidence" value="ECO:0007669"/>
    <property type="project" value="TreeGrafter"/>
</dbReference>
<feature type="transmembrane region" description="Helical" evidence="8">
    <location>
        <begin position="189"/>
        <end position="209"/>
    </location>
</feature>
<dbReference type="SUPFAM" id="SSF49879">
    <property type="entry name" value="SMAD/FHA domain"/>
    <property type="match status" value="1"/>
</dbReference>
<evidence type="ECO:0000256" key="6">
    <source>
        <dbReference type="PROSITE-ProRule" id="PRU00182"/>
    </source>
</evidence>
<feature type="transmembrane region" description="Helical" evidence="8">
    <location>
        <begin position="162"/>
        <end position="183"/>
    </location>
</feature>
<feature type="transmembrane region" description="Helical" evidence="8">
    <location>
        <begin position="337"/>
        <end position="367"/>
    </location>
</feature>
<keyword evidence="4 8" id="KW-1133">Transmembrane helix</keyword>
<dbReference type="InterPro" id="IPR001182">
    <property type="entry name" value="FtsW/RodA"/>
</dbReference>
<dbReference type="PROSITE" id="PS50006">
    <property type="entry name" value="FHA_DOMAIN"/>
    <property type="match status" value="1"/>
</dbReference>
<feature type="transmembrane region" description="Helical" evidence="8">
    <location>
        <begin position="462"/>
        <end position="485"/>
    </location>
</feature>
<evidence type="ECO:0000259" key="9">
    <source>
        <dbReference type="PROSITE" id="PS50006"/>
    </source>
</evidence>
<dbReference type="EMBL" id="DVOB01000152">
    <property type="protein sequence ID" value="HIU96459.1"/>
    <property type="molecule type" value="Genomic_DNA"/>
</dbReference>
<feature type="region of interest" description="Disordered" evidence="7">
    <location>
        <begin position="588"/>
        <end position="709"/>
    </location>
</feature>
<feature type="transmembrane region" description="Helical" evidence="8">
    <location>
        <begin position="272"/>
        <end position="290"/>
    </location>
</feature>
<evidence type="ECO:0000313" key="11">
    <source>
        <dbReference type="Proteomes" id="UP000824130"/>
    </source>
</evidence>
<feature type="transmembrane region" description="Helical" evidence="8">
    <location>
        <begin position="12"/>
        <end position="32"/>
    </location>
</feature>